<dbReference type="PANTHER" id="PTHR10380:SF173">
    <property type="entry name" value="CUTICULAR PROTEIN 47EF, ISOFORM C-RELATED"/>
    <property type="match status" value="1"/>
</dbReference>
<comment type="caution">
    <text evidence="4">The sequence shown here is derived from an EMBL/GenBank/DDBJ whole genome shotgun (WGS) entry which is preliminary data.</text>
</comment>
<organism evidence="4 5">
    <name type="scientific">Chionoecetes opilio</name>
    <name type="common">Atlantic snow crab</name>
    <name type="synonym">Cancer opilio</name>
    <dbReference type="NCBI Taxonomy" id="41210"/>
    <lineage>
        <taxon>Eukaryota</taxon>
        <taxon>Metazoa</taxon>
        <taxon>Ecdysozoa</taxon>
        <taxon>Arthropoda</taxon>
        <taxon>Crustacea</taxon>
        <taxon>Multicrustacea</taxon>
        <taxon>Malacostraca</taxon>
        <taxon>Eumalacostraca</taxon>
        <taxon>Eucarida</taxon>
        <taxon>Decapoda</taxon>
        <taxon>Pleocyemata</taxon>
        <taxon>Brachyura</taxon>
        <taxon>Eubrachyura</taxon>
        <taxon>Majoidea</taxon>
        <taxon>Majidae</taxon>
        <taxon>Chionoecetes</taxon>
    </lineage>
</organism>
<reference evidence="4" key="1">
    <citation type="submission" date="2020-07" db="EMBL/GenBank/DDBJ databases">
        <title>The High-quality genome of the commercially important snow crab, Chionoecetes opilio.</title>
        <authorList>
            <person name="Jeong J.-H."/>
            <person name="Ryu S."/>
        </authorList>
    </citation>
    <scope>NUCLEOTIDE SEQUENCE</scope>
    <source>
        <strain evidence="4">MADBK_172401_WGS</strain>
        <tissue evidence="4">Digestive gland</tissue>
    </source>
</reference>
<dbReference type="GO" id="GO:0008010">
    <property type="term" value="F:structural constituent of chitin-based larval cuticle"/>
    <property type="evidence" value="ECO:0007669"/>
    <property type="project" value="TreeGrafter"/>
</dbReference>
<name>A0A8J4YU93_CHIOP</name>
<dbReference type="OrthoDB" id="8194276at2759"/>
<dbReference type="GO" id="GO:0062129">
    <property type="term" value="C:chitin-based extracellular matrix"/>
    <property type="evidence" value="ECO:0007669"/>
    <property type="project" value="TreeGrafter"/>
</dbReference>
<protein>
    <submittedName>
        <fullName evidence="4">Uncharacterized protein</fullName>
    </submittedName>
</protein>
<feature type="region of interest" description="Disordered" evidence="3">
    <location>
        <begin position="68"/>
        <end position="87"/>
    </location>
</feature>
<evidence type="ECO:0000313" key="4">
    <source>
        <dbReference type="EMBL" id="KAG0727205.1"/>
    </source>
</evidence>
<accession>A0A8J4YU93</accession>
<evidence type="ECO:0000256" key="3">
    <source>
        <dbReference type="SAM" id="MobiDB-lite"/>
    </source>
</evidence>
<feature type="compositionally biased region" description="Basic and acidic residues" evidence="3">
    <location>
        <begin position="75"/>
        <end position="87"/>
    </location>
</feature>
<dbReference type="PROSITE" id="PS51155">
    <property type="entry name" value="CHIT_BIND_RR_2"/>
    <property type="match status" value="1"/>
</dbReference>
<evidence type="ECO:0000256" key="2">
    <source>
        <dbReference type="PROSITE-ProRule" id="PRU00497"/>
    </source>
</evidence>
<keyword evidence="1 2" id="KW-0193">Cuticle</keyword>
<proteinExistence type="predicted"/>
<dbReference type="EMBL" id="JACEEZ010003624">
    <property type="protein sequence ID" value="KAG0727205.1"/>
    <property type="molecule type" value="Genomic_DNA"/>
</dbReference>
<dbReference type="AlphaFoldDB" id="A0A8J4YU93"/>
<dbReference type="InterPro" id="IPR000618">
    <property type="entry name" value="Insect_cuticle"/>
</dbReference>
<evidence type="ECO:0000313" key="5">
    <source>
        <dbReference type="Proteomes" id="UP000770661"/>
    </source>
</evidence>
<sequence>MGGSSCRPLPSFLCSSVTYKSGVAQGSGTIDHRTPDEVTSRPNILCKMKVFVLACMVGVAMCAPQQQRYDAPPPQEERYEAPPPQKRYDGHIDSKEIIFKPEPYQFSHAIADDEFTNYQTRYESQDEHGNVEGEYSWVGPDSIRYITKYTADAINGFQVNTIKEQTDIVIRFPEPVPEDKQDGYYSSA</sequence>
<dbReference type="InterPro" id="IPR050468">
    <property type="entry name" value="Cuticle_Struct_Prot"/>
</dbReference>
<keyword evidence="5" id="KW-1185">Reference proteome</keyword>
<dbReference type="PANTHER" id="PTHR10380">
    <property type="entry name" value="CUTICLE PROTEIN"/>
    <property type="match status" value="1"/>
</dbReference>
<dbReference type="Pfam" id="PF00379">
    <property type="entry name" value="Chitin_bind_4"/>
    <property type="match status" value="1"/>
</dbReference>
<gene>
    <name evidence="4" type="ORF">GWK47_035115</name>
</gene>
<evidence type="ECO:0000256" key="1">
    <source>
        <dbReference type="ARBA" id="ARBA00022460"/>
    </source>
</evidence>
<dbReference type="Proteomes" id="UP000770661">
    <property type="component" value="Unassembled WGS sequence"/>
</dbReference>